<feature type="repeat" description="PPR" evidence="2">
    <location>
        <begin position="639"/>
        <end position="673"/>
    </location>
</feature>
<evidence type="ECO:0000313" key="3">
    <source>
        <dbReference type="EMBL" id="KAK8955706.1"/>
    </source>
</evidence>
<dbReference type="NCBIfam" id="TIGR00756">
    <property type="entry name" value="PPR"/>
    <property type="match status" value="3"/>
</dbReference>
<feature type="repeat" description="PPR" evidence="2">
    <location>
        <begin position="432"/>
        <end position="466"/>
    </location>
</feature>
<dbReference type="InterPro" id="IPR046960">
    <property type="entry name" value="PPR_At4g14850-like_plant"/>
</dbReference>
<protein>
    <submittedName>
        <fullName evidence="3">Pentatricopeptide repeat-containing protein</fullName>
    </submittedName>
</protein>
<organism evidence="3 4">
    <name type="scientific">Platanthera guangdongensis</name>
    <dbReference type="NCBI Taxonomy" id="2320717"/>
    <lineage>
        <taxon>Eukaryota</taxon>
        <taxon>Viridiplantae</taxon>
        <taxon>Streptophyta</taxon>
        <taxon>Embryophyta</taxon>
        <taxon>Tracheophyta</taxon>
        <taxon>Spermatophyta</taxon>
        <taxon>Magnoliopsida</taxon>
        <taxon>Liliopsida</taxon>
        <taxon>Asparagales</taxon>
        <taxon>Orchidaceae</taxon>
        <taxon>Orchidoideae</taxon>
        <taxon>Orchideae</taxon>
        <taxon>Orchidinae</taxon>
        <taxon>Platanthera</taxon>
    </lineage>
</organism>
<comment type="caution">
    <text evidence="3">The sequence shown here is derived from an EMBL/GenBank/DDBJ whole genome shotgun (WGS) entry which is preliminary data.</text>
</comment>
<evidence type="ECO:0000313" key="4">
    <source>
        <dbReference type="Proteomes" id="UP001412067"/>
    </source>
</evidence>
<dbReference type="InterPro" id="IPR011990">
    <property type="entry name" value="TPR-like_helical_dom_sf"/>
</dbReference>
<feature type="repeat" description="PPR" evidence="2">
    <location>
        <begin position="330"/>
        <end position="364"/>
    </location>
</feature>
<dbReference type="Gene3D" id="1.25.40.10">
    <property type="entry name" value="Tetratricopeptide repeat domain"/>
    <property type="match status" value="6"/>
</dbReference>
<dbReference type="Pfam" id="PF20431">
    <property type="entry name" value="E_motif"/>
    <property type="match status" value="1"/>
</dbReference>
<gene>
    <name evidence="3" type="ORF">KSP40_PGU021174</name>
</gene>
<accession>A0ABR2M110</accession>
<evidence type="ECO:0000256" key="2">
    <source>
        <dbReference type="PROSITE-ProRule" id="PRU00708"/>
    </source>
</evidence>
<feature type="repeat" description="PPR" evidence="2">
    <location>
        <begin position="573"/>
        <end position="607"/>
    </location>
</feature>
<dbReference type="InterPro" id="IPR002885">
    <property type="entry name" value="PPR_rpt"/>
</dbReference>
<dbReference type="Pfam" id="PF13041">
    <property type="entry name" value="PPR_2"/>
    <property type="match status" value="1"/>
</dbReference>
<dbReference type="PANTHER" id="PTHR24015:SF548">
    <property type="entry name" value="OS08G0340900 PROTEIN"/>
    <property type="match status" value="1"/>
</dbReference>
<dbReference type="Proteomes" id="UP001412067">
    <property type="component" value="Unassembled WGS sequence"/>
</dbReference>
<proteinExistence type="predicted"/>
<dbReference type="PROSITE" id="PS51375">
    <property type="entry name" value="PPR"/>
    <property type="match status" value="7"/>
</dbReference>
<reference evidence="3 4" key="1">
    <citation type="journal article" date="2022" name="Nat. Plants">
        <title>Genomes of leafy and leafless Platanthera orchids illuminate the evolution of mycoheterotrophy.</title>
        <authorList>
            <person name="Li M.H."/>
            <person name="Liu K.W."/>
            <person name="Li Z."/>
            <person name="Lu H.C."/>
            <person name="Ye Q.L."/>
            <person name="Zhang D."/>
            <person name="Wang J.Y."/>
            <person name="Li Y.F."/>
            <person name="Zhong Z.M."/>
            <person name="Liu X."/>
            <person name="Yu X."/>
            <person name="Liu D.K."/>
            <person name="Tu X.D."/>
            <person name="Liu B."/>
            <person name="Hao Y."/>
            <person name="Liao X.Y."/>
            <person name="Jiang Y.T."/>
            <person name="Sun W.H."/>
            <person name="Chen J."/>
            <person name="Chen Y.Q."/>
            <person name="Ai Y."/>
            <person name="Zhai J.W."/>
            <person name="Wu S.S."/>
            <person name="Zhou Z."/>
            <person name="Hsiao Y.Y."/>
            <person name="Wu W.L."/>
            <person name="Chen Y.Y."/>
            <person name="Lin Y.F."/>
            <person name="Hsu J.L."/>
            <person name="Li C.Y."/>
            <person name="Wang Z.W."/>
            <person name="Zhao X."/>
            <person name="Zhong W.Y."/>
            <person name="Ma X.K."/>
            <person name="Ma L."/>
            <person name="Huang J."/>
            <person name="Chen G.Z."/>
            <person name="Huang M.Z."/>
            <person name="Huang L."/>
            <person name="Peng D.H."/>
            <person name="Luo Y.B."/>
            <person name="Zou S.Q."/>
            <person name="Chen S.P."/>
            <person name="Lan S."/>
            <person name="Tsai W.C."/>
            <person name="Van de Peer Y."/>
            <person name="Liu Z.J."/>
        </authorList>
    </citation>
    <scope>NUCLEOTIDE SEQUENCE [LARGE SCALE GENOMIC DNA]</scope>
    <source>
        <strain evidence="3">Lor288</strain>
    </source>
</reference>
<keyword evidence="4" id="KW-1185">Reference proteome</keyword>
<feature type="repeat" description="PPR" evidence="2">
    <location>
        <begin position="740"/>
        <end position="774"/>
    </location>
</feature>
<dbReference type="EMBL" id="JBBWWR010000013">
    <property type="protein sequence ID" value="KAK8955706.1"/>
    <property type="molecule type" value="Genomic_DNA"/>
</dbReference>
<dbReference type="Pfam" id="PF01535">
    <property type="entry name" value="PPR"/>
    <property type="match status" value="6"/>
</dbReference>
<name>A0ABR2M110_9ASPA</name>
<dbReference type="SUPFAM" id="SSF48452">
    <property type="entry name" value="TPR-like"/>
    <property type="match status" value="1"/>
</dbReference>
<dbReference type="Gene3D" id="3.40.50.720">
    <property type="entry name" value="NAD(P)-binding Rossmann-like Domain"/>
    <property type="match status" value="1"/>
</dbReference>
<feature type="repeat" description="PPR" evidence="2">
    <location>
        <begin position="298"/>
        <end position="328"/>
    </location>
</feature>
<keyword evidence="1" id="KW-0677">Repeat</keyword>
<sequence length="925" mass="101618">MAIFTTDGQYKNTTEASVSAVQKILRACERSPSVKRVIYTGTLCSTSPWKEDGSGFKESMDESCWTPLDFPFASLRELNQIVGVDIIEIRPELNQFGIDPNRSEIGIGCSSSKLIEMGFAYKYTTEQILLGSVATARRRLLPFLPSKRWLKRASQNADAEANSRTHLNTAALPNEPLACSKLLPSKNLWHPSAFHGHRPAASHPNPAALEPSLFPRRNSVQPPANHPKIKSLKNRLTRLTDSGRLDDALSTLDLMAENGATADLRTYSALLRSCIRSGDLHHGRLLHRHCLLSGLPFDSILSNSLITLYSKCGDWASAFSVFNKMGDRRDIVSWTALISAAAKSKMRDTAVSIFLQTLELGFVPNEFTISSVIQACSIPQFLQFGTSLLASAIKTGYCKHNASVAGALIDMFSKNGDMVSARKVFDEIPDRNEVLWTLLITRYAQHGLGLDAVKLFVDLLIDGCIPDPFSLSSVISACAESGSDRVGKQLHSLSIQIGLDSDICVGCSLVDMYAKCSERGSIDDSRKVFDRMPVHNVMSWTAIISGYAQSGGANDDQPLILFSKMLEGMVKPNEFTYSSVLKACTNFSKVDLGLQVHAHIVKSGLSSVNFVGNALVTMFASSGRMEDACKAFELLYEKNLISYNALVDGYAKSSNSEEAFEIFHRIENSDLGASAFTFASLLSAVACIGLIGKGQQFHGRLLKMGFGSDTCVANALITMYSRCGNVDDARIIFGEMNERNVISWTSMIAGLAKHGDAHRALQLFNEMLSAGLRPNEITYLAVLSACSHVGLVREGLNYFHSMERDRRLVARAEHYACVVDLLGRSGRVEEALEFVASMPFEADALVWKTLLGACRTHRKVELGEIAAKRIIELDPSDPAAYILLSNTYAAAGRWAEVARIRRGMKERGTEQRGRIELDRNRRKNA</sequence>
<dbReference type="Pfam" id="PF13812">
    <property type="entry name" value="PPR_3"/>
    <property type="match status" value="1"/>
</dbReference>
<feature type="repeat" description="PPR" evidence="2">
    <location>
        <begin position="709"/>
        <end position="739"/>
    </location>
</feature>
<dbReference type="PANTHER" id="PTHR24015">
    <property type="entry name" value="OS07G0578800 PROTEIN-RELATED"/>
    <property type="match status" value="1"/>
</dbReference>
<dbReference type="InterPro" id="IPR046848">
    <property type="entry name" value="E_motif"/>
</dbReference>
<evidence type="ECO:0000256" key="1">
    <source>
        <dbReference type="ARBA" id="ARBA00022737"/>
    </source>
</evidence>